<evidence type="ECO:0000313" key="2">
    <source>
        <dbReference type="EMBL" id="ATX78823.1"/>
    </source>
</evidence>
<name>A0A2K8KVN7_MARES</name>
<accession>A0A2K8KVN7</accession>
<organism evidence="2 3">
    <name type="scientific">Mariprofundus aestuarium</name>
    <dbReference type="NCBI Taxonomy" id="1921086"/>
    <lineage>
        <taxon>Bacteria</taxon>
        <taxon>Pseudomonadati</taxon>
        <taxon>Pseudomonadota</taxon>
        <taxon>Candidatius Mariprofundia</taxon>
        <taxon>Mariprofundales</taxon>
        <taxon>Mariprofundaceae</taxon>
        <taxon>Mariprofundus</taxon>
    </lineage>
</organism>
<dbReference type="AlphaFoldDB" id="A0A2K8KVN7"/>
<evidence type="ECO:0000256" key="1">
    <source>
        <dbReference type="SAM" id="Phobius"/>
    </source>
</evidence>
<dbReference type="PANTHER" id="PTHR40031">
    <property type="entry name" value="HYPOTHETICAL MEMBRANE SPANNING PROTEIN"/>
    <property type="match status" value="1"/>
</dbReference>
<gene>
    <name evidence="2" type="ORF">Ga0123461_0371</name>
</gene>
<sequence length="364" mass="40871">MDPITHAISGAALARAIPKHHLPPLQLLFLILLTMAPDADIILRFFSETVYLQHHRGLTHSILLIPLWGWLVYSLSSRRIKANPIMPWLLGGALLLHILLDLITTFGTMIIAPFSDWRASLDLLFIIDPFFTASLLIPLLLGLIWKQHKRKMGVVSLVLMCSYLGLTYSNQQQAIDLARNAQPDAVSYNALPMAFSPFHWQLIAIYPDHFARAAVNLRPGFTGTRLLFDEEFANGLISTEMSGQDDIFWQELPRMQTVEGWGLLPGTAFYAWFARYPVLLDRSENHIDFGDLAFGSGAPGVRPAFQLHIDLTGSADGNGSTMAAHAAENRQPRAWLIWRGERRSEMTLTSAPFSWLSELTKKML</sequence>
<feature type="transmembrane region" description="Helical" evidence="1">
    <location>
        <begin position="58"/>
        <end position="76"/>
    </location>
</feature>
<dbReference type="RefSeq" id="WP_100276787.1">
    <property type="nucleotide sequence ID" value="NZ_CP018799.1"/>
</dbReference>
<dbReference type="InterPro" id="IPR053170">
    <property type="entry name" value="Transcription_regulator"/>
</dbReference>
<protein>
    <submittedName>
        <fullName evidence="2">Inner membrane protein</fullName>
    </submittedName>
</protein>
<feature type="transmembrane region" description="Helical" evidence="1">
    <location>
        <begin position="25"/>
        <end position="46"/>
    </location>
</feature>
<feature type="transmembrane region" description="Helical" evidence="1">
    <location>
        <begin position="123"/>
        <end position="145"/>
    </location>
</feature>
<dbReference type="KEGG" id="maes:Ga0123461_0371"/>
<evidence type="ECO:0000313" key="3">
    <source>
        <dbReference type="Proteomes" id="UP000231701"/>
    </source>
</evidence>
<keyword evidence="3" id="KW-1185">Reference proteome</keyword>
<dbReference type="PANTHER" id="PTHR40031:SF1">
    <property type="entry name" value="MEMBRANE-BOUND METAL-DEPENDENT HYDROLASE"/>
    <property type="match status" value="1"/>
</dbReference>
<keyword evidence="1" id="KW-0812">Transmembrane</keyword>
<dbReference type="OrthoDB" id="9781927at2"/>
<feature type="transmembrane region" description="Helical" evidence="1">
    <location>
        <begin position="88"/>
        <end position="111"/>
    </location>
</feature>
<dbReference type="Proteomes" id="UP000231701">
    <property type="component" value="Chromosome"/>
</dbReference>
<feature type="transmembrane region" description="Helical" evidence="1">
    <location>
        <begin position="152"/>
        <end position="169"/>
    </location>
</feature>
<proteinExistence type="predicted"/>
<reference evidence="2 3" key="1">
    <citation type="submission" date="2016-12" db="EMBL/GenBank/DDBJ databases">
        <title>Isolation and genomic insights into novel planktonic Zetaproteobacteria from stratified waters of the Chesapeake Bay.</title>
        <authorList>
            <person name="McAllister S.M."/>
            <person name="Kato S."/>
            <person name="Chan C.S."/>
            <person name="Chiu B.K."/>
            <person name="Field E.K."/>
        </authorList>
    </citation>
    <scope>NUCLEOTIDE SEQUENCE [LARGE SCALE GENOMIC DNA]</scope>
    <source>
        <strain evidence="2 3">CP-5</strain>
    </source>
</reference>
<keyword evidence="1" id="KW-1133">Transmembrane helix</keyword>
<keyword evidence="1" id="KW-0472">Membrane</keyword>
<dbReference type="InterPro" id="IPR007404">
    <property type="entry name" value="YdjM-like"/>
</dbReference>
<dbReference type="EMBL" id="CP018799">
    <property type="protein sequence ID" value="ATX78823.1"/>
    <property type="molecule type" value="Genomic_DNA"/>
</dbReference>
<dbReference type="Pfam" id="PF04307">
    <property type="entry name" value="YdjM"/>
    <property type="match status" value="1"/>
</dbReference>